<keyword evidence="5" id="KW-0012">Acyltransferase</keyword>
<feature type="region of interest" description="Disordered" evidence="3">
    <location>
        <begin position="220"/>
        <end position="248"/>
    </location>
</feature>
<evidence type="ECO:0000313" key="5">
    <source>
        <dbReference type="EMBL" id="KUI74013.1"/>
    </source>
</evidence>
<evidence type="ECO:0000256" key="1">
    <source>
        <dbReference type="ARBA" id="ARBA00009009"/>
    </source>
</evidence>
<keyword evidence="2" id="KW-0378">Hydrolase</keyword>
<dbReference type="EMBL" id="CM003108">
    <property type="protein sequence ID" value="KUI74013.1"/>
    <property type="molecule type" value="Genomic_DNA"/>
</dbReference>
<comment type="similarity">
    <text evidence="1">Belongs to the class-A beta-lactamase family.</text>
</comment>
<dbReference type="Gene3D" id="3.40.710.10">
    <property type="entry name" value="DD-peptidase/beta-lactamase superfamily"/>
    <property type="match status" value="1"/>
</dbReference>
<evidence type="ECO:0000256" key="2">
    <source>
        <dbReference type="ARBA" id="ARBA00022801"/>
    </source>
</evidence>
<dbReference type="OrthoDB" id="428260at2759"/>
<dbReference type="PANTHER" id="PTHR43283:SF17">
    <property type="entry name" value="(LOVD), PUTATIVE (AFU_ORTHOLOGUE AFUA_5G00920)-RELATED"/>
    <property type="match status" value="1"/>
</dbReference>
<dbReference type="Pfam" id="PF00144">
    <property type="entry name" value="Beta-lactamase"/>
    <property type="match status" value="1"/>
</dbReference>
<reference evidence="5" key="1">
    <citation type="submission" date="2014-12" db="EMBL/GenBank/DDBJ databases">
        <title>Genome Sequence of Valsa Canker Pathogens Uncovers a Specific Adaption of Colonization on Woody Bark.</title>
        <authorList>
            <person name="Yin Z."/>
            <person name="Liu H."/>
            <person name="Gao X."/>
            <person name="Li Z."/>
            <person name="Song N."/>
            <person name="Ke X."/>
            <person name="Dai Q."/>
            <person name="Wu Y."/>
            <person name="Sun Y."/>
            <person name="Xu J.-R."/>
            <person name="Kang Z.K."/>
            <person name="Wang L."/>
            <person name="Huang L."/>
        </authorList>
    </citation>
    <scope>NUCLEOTIDE SEQUENCE [LARGE SCALE GENOMIC DNA]</scope>
    <source>
        <strain evidence="5">03-8</strain>
    </source>
</reference>
<dbReference type="InterPro" id="IPR050789">
    <property type="entry name" value="Diverse_Enzym_Activities"/>
</dbReference>
<organism evidence="5 6">
    <name type="scientific">Cytospora mali</name>
    <name type="common">Apple Valsa canker fungus</name>
    <name type="synonym">Valsa mali</name>
    <dbReference type="NCBI Taxonomy" id="578113"/>
    <lineage>
        <taxon>Eukaryota</taxon>
        <taxon>Fungi</taxon>
        <taxon>Dikarya</taxon>
        <taxon>Ascomycota</taxon>
        <taxon>Pezizomycotina</taxon>
        <taxon>Sordariomycetes</taxon>
        <taxon>Sordariomycetidae</taxon>
        <taxon>Diaporthales</taxon>
        <taxon>Cytosporaceae</taxon>
        <taxon>Cytospora</taxon>
    </lineage>
</organism>
<dbReference type="PANTHER" id="PTHR43283">
    <property type="entry name" value="BETA-LACTAMASE-RELATED"/>
    <property type="match status" value="1"/>
</dbReference>
<proteinExistence type="inferred from homology"/>
<keyword evidence="6" id="KW-1185">Reference proteome</keyword>
<keyword evidence="5" id="KW-0808">Transferase</keyword>
<dbReference type="InterPro" id="IPR001466">
    <property type="entry name" value="Beta-lactam-related"/>
</dbReference>
<evidence type="ECO:0000313" key="6">
    <source>
        <dbReference type="Proteomes" id="UP000078559"/>
    </source>
</evidence>
<accession>A0A194WD26</accession>
<gene>
    <name evidence="5" type="ORF">VM1G_09597</name>
</gene>
<sequence>MMEKLDKILDSYCAKGGKTTKNELLGAAFVVVNKDGIIYRGSAGRISPSPDSPGFTPDSFTIVASLTKLITATCAMQLVEKGQIGLDDDVRPLVPQLAEMKILRCFVGADVPYLEENTTPITLRQLLTHTVGLGYASGDPDLSRWAKHIGREESDLQDTLEIFNTPLKFTPGQGWYYGTALDWAGQVIEKITGKTLGEYMTEHLFKPLGMHDTGFQRDSLPHVQDRTVPNSYRNADTGELSSGDEPFPGPANPKVHSGGAGLYTTAADYARILQALLRSLAGGDSPLLKEETVKEMFRPQLTDVQRRWLKFLTDMFHDGFAPDFEKGMPLDHGISGVINLEDEPGKRRKGSMMWAGAYNGHWFIDPESGIGATLITNISPHPDLLTKKVWDELERGVYSDLLPSVGR</sequence>
<dbReference type="SUPFAM" id="SSF56601">
    <property type="entry name" value="beta-lactamase/transpeptidase-like"/>
    <property type="match status" value="1"/>
</dbReference>
<evidence type="ECO:0000256" key="3">
    <source>
        <dbReference type="SAM" id="MobiDB-lite"/>
    </source>
</evidence>
<evidence type="ECO:0000259" key="4">
    <source>
        <dbReference type="Pfam" id="PF00144"/>
    </source>
</evidence>
<dbReference type="GO" id="GO:0016746">
    <property type="term" value="F:acyltransferase activity"/>
    <property type="evidence" value="ECO:0007669"/>
    <property type="project" value="UniProtKB-KW"/>
</dbReference>
<dbReference type="InterPro" id="IPR012338">
    <property type="entry name" value="Beta-lactam/transpept-like"/>
</dbReference>
<dbReference type="SMR" id="A0A194WD26"/>
<feature type="domain" description="Beta-lactamase-related" evidence="4">
    <location>
        <begin position="22"/>
        <end position="381"/>
    </location>
</feature>
<dbReference type="GO" id="GO:0016787">
    <property type="term" value="F:hydrolase activity"/>
    <property type="evidence" value="ECO:0007669"/>
    <property type="project" value="UniProtKB-KW"/>
</dbReference>
<dbReference type="Proteomes" id="UP000078559">
    <property type="component" value="Chromosome 11"/>
</dbReference>
<dbReference type="AlphaFoldDB" id="A0A194WD26"/>
<protein>
    <submittedName>
        <fullName evidence="5">Acyltransferase LovD</fullName>
    </submittedName>
</protein>
<name>A0A194WD26_CYTMA</name>